<feature type="signal peptide" evidence="2">
    <location>
        <begin position="1"/>
        <end position="29"/>
    </location>
</feature>
<feature type="chain" id="PRO_5045969866" description="Lytic transglycosylase domain-containing protein" evidence="2">
    <location>
        <begin position="30"/>
        <end position="262"/>
    </location>
</feature>
<gene>
    <name evidence="3" type="ORF">ACFYXI_27355</name>
</gene>
<keyword evidence="2" id="KW-0732">Signal</keyword>
<dbReference type="RefSeq" id="WP_387415286.1">
    <property type="nucleotide sequence ID" value="NZ_JBIASD010000020.1"/>
</dbReference>
<evidence type="ECO:0000313" key="4">
    <source>
        <dbReference type="Proteomes" id="UP001602013"/>
    </source>
</evidence>
<feature type="region of interest" description="Disordered" evidence="1">
    <location>
        <begin position="75"/>
        <end position="111"/>
    </location>
</feature>
<sequence>MDSNRVSHRVLIRKTAVAVIAVSVVGGMASGTAASAEQTKPTGRTGKTGQTSAASVRALMETPVEVTARVQAPAETSAEAATMAQAPAETSAEATAMRGSTAESAAAGPAVPGSVEVAERPAYATSVSGITAVHTAVWRTSAKAVKPKVSVAAPAILNKAYAFRLVARRSWPSTRGRQPAAPQFQCLDSLWTRESGWNHRAENPSSGAYGIPQALPGNKMSGTGVDWRFNPLTQIRWGLNYIRTRYGSPCGAWGHFQSHNWY</sequence>
<dbReference type="SUPFAM" id="SSF53955">
    <property type="entry name" value="Lysozyme-like"/>
    <property type="match status" value="1"/>
</dbReference>
<dbReference type="EMBL" id="JBIASD010000020">
    <property type="protein sequence ID" value="MFF3669312.1"/>
    <property type="molecule type" value="Genomic_DNA"/>
</dbReference>
<reference evidence="3 4" key="1">
    <citation type="submission" date="2024-10" db="EMBL/GenBank/DDBJ databases">
        <title>The Natural Products Discovery Center: Release of the First 8490 Sequenced Strains for Exploring Actinobacteria Biosynthetic Diversity.</title>
        <authorList>
            <person name="Kalkreuter E."/>
            <person name="Kautsar S.A."/>
            <person name="Yang D."/>
            <person name="Bader C.D."/>
            <person name="Teijaro C.N."/>
            <person name="Fluegel L."/>
            <person name="Davis C.M."/>
            <person name="Simpson J.R."/>
            <person name="Lauterbach L."/>
            <person name="Steele A.D."/>
            <person name="Gui C."/>
            <person name="Meng S."/>
            <person name="Li G."/>
            <person name="Viehrig K."/>
            <person name="Ye F."/>
            <person name="Su P."/>
            <person name="Kiefer A.F."/>
            <person name="Nichols A."/>
            <person name="Cepeda A.J."/>
            <person name="Yan W."/>
            <person name="Fan B."/>
            <person name="Jiang Y."/>
            <person name="Adhikari A."/>
            <person name="Zheng C.-J."/>
            <person name="Schuster L."/>
            <person name="Cowan T.M."/>
            <person name="Smanski M.J."/>
            <person name="Chevrette M.G."/>
            <person name="De Carvalho L.P.S."/>
            <person name="Shen B."/>
        </authorList>
    </citation>
    <scope>NUCLEOTIDE SEQUENCE [LARGE SCALE GENOMIC DNA]</scope>
    <source>
        <strain evidence="3 4">NPDC002173</strain>
    </source>
</reference>
<name>A0ABW6SWV1_9ACTN</name>
<dbReference type="Gene3D" id="1.10.530.10">
    <property type="match status" value="1"/>
</dbReference>
<dbReference type="Proteomes" id="UP001602013">
    <property type="component" value="Unassembled WGS sequence"/>
</dbReference>
<proteinExistence type="predicted"/>
<accession>A0ABW6SWV1</accession>
<organism evidence="3 4">
    <name type="scientific">Microtetraspora malaysiensis</name>
    <dbReference type="NCBI Taxonomy" id="161358"/>
    <lineage>
        <taxon>Bacteria</taxon>
        <taxon>Bacillati</taxon>
        <taxon>Actinomycetota</taxon>
        <taxon>Actinomycetes</taxon>
        <taxon>Streptosporangiales</taxon>
        <taxon>Streptosporangiaceae</taxon>
        <taxon>Microtetraspora</taxon>
    </lineage>
</organism>
<feature type="compositionally biased region" description="Polar residues" evidence="1">
    <location>
        <begin position="37"/>
        <end position="53"/>
    </location>
</feature>
<feature type="region of interest" description="Disordered" evidence="1">
    <location>
        <begin position="31"/>
        <end position="53"/>
    </location>
</feature>
<evidence type="ECO:0000256" key="2">
    <source>
        <dbReference type="SAM" id="SignalP"/>
    </source>
</evidence>
<evidence type="ECO:0000256" key="1">
    <source>
        <dbReference type="SAM" id="MobiDB-lite"/>
    </source>
</evidence>
<protein>
    <recommendedName>
        <fullName evidence="5">Lytic transglycosylase domain-containing protein</fullName>
    </recommendedName>
</protein>
<feature type="compositionally biased region" description="Low complexity" evidence="1">
    <location>
        <begin position="75"/>
        <end position="92"/>
    </location>
</feature>
<comment type="caution">
    <text evidence="3">The sequence shown here is derived from an EMBL/GenBank/DDBJ whole genome shotgun (WGS) entry which is preliminary data.</text>
</comment>
<dbReference type="InterPro" id="IPR023346">
    <property type="entry name" value="Lysozyme-like_dom_sf"/>
</dbReference>
<evidence type="ECO:0008006" key="5">
    <source>
        <dbReference type="Google" id="ProtNLM"/>
    </source>
</evidence>
<keyword evidence="4" id="KW-1185">Reference proteome</keyword>
<evidence type="ECO:0000313" key="3">
    <source>
        <dbReference type="EMBL" id="MFF3669312.1"/>
    </source>
</evidence>